<organism evidence="3 5">
    <name type="scientific">Parabacteroides distasonis</name>
    <dbReference type="NCBI Taxonomy" id="823"/>
    <lineage>
        <taxon>Bacteria</taxon>
        <taxon>Pseudomonadati</taxon>
        <taxon>Bacteroidota</taxon>
        <taxon>Bacteroidia</taxon>
        <taxon>Bacteroidales</taxon>
        <taxon>Tannerellaceae</taxon>
        <taxon>Parabacteroides</taxon>
    </lineage>
</organism>
<reference evidence="3" key="2">
    <citation type="submission" date="2023-01" db="EMBL/GenBank/DDBJ databases">
        <title>Human gut microbiome strain richness.</title>
        <authorList>
            <person name="Chen-Liaw A."/>
        </authorList>
    </citation>
    <scope>NUCLEOTIDE SEQUENCE</scope>
    <source>
        <strain evidence="3">RTP21484st1_E5_RTP21484_190118</strain>
    </source>
</reference>
<dbReference type="Proteomes" id="UP001198806">
    <property type="component" value="Unassembled WGS sequence"/>
</dbReference>
<dbReference type="Pfam" id="PF16435">
    <property type="entry name" value="DUF5032"/>
    <property type="match status" value="1"/>
</dbReference>
<reference evidence="4" key="3">
    <citation type="submission" date="2023-03" db="EMBL/GenBank/DDBJ databases">
        <title>Parabacteroides distasonis, a bacteria resistant against UC.</title>
        <authorList>
            <person name="Dai W."/>
        </authorList>
    </citation>
    <scope>NUCLEOTIDE SEQUENCE</scope>
    <source>
        <strain evidence="4">F1-28</strain>
    </source>
</reference>
<dbReference type="Proteomes" id="UP001221009">
    <property type="component" value="Chromosome"/>
</dbReference>
<dbReference type="AlphaFoldDB" id="A0AAJ1HGB2"/>
<name>A0AAJ1HGB2_PARDI</name>
<dbReference type="PROSITE" id="PS51257">
    <property type="entry name" value="PROKAR_LIPOPROTEIN"/>
    <property type="match status" value="1"/>
</dbReference>
<dbReference type="InterPro" id="IPR032213">
    <property type="entry name" value="DUF5032"/>
</dbReference>
<proteinExistence type="predicted"/>
<dbReference type="Proteomes" id="UP001210126">
    <property type="component" value="Unassembled WGS sequence"/>
</dbReference>
<dbReference type="EMBL" id="CP120353">
    <property type="protein sequence ID" value="WET65626.1"/>
    <property type="molecule type" value="Genomic_DNA"/>
</dbReference>
<evidence type="ECO:0000313" key="2">
    <source>
        <dbReference type="EMBL" id="MCB6516413.1"/>
    </source>
</evidence>
<sequence>MMKKYLFLLLIGAASLTACGDDDDPVVPELNKLTKVSCYKDGASSPLFTADINYTSDGKISNINLGVDKLLFIYSDGKFSVTGIHSGEVIEEYTLSGNVITSKKISQENPYASNEIYVSDEYSYRYSGSNWVLTSWNARWPKEFGTGYEERSYPEYEKYTWENGNVVLYAQSLDSREMRYEYSVAEAPKNFPLRVIGSFSPVGFESVTPLNLLYGIQNRNLPIRAYTYTIPNQSEVKAEYKYTYTTVGDYITGMTIDENDGGTASSYKYTFEYNFAVK</sequence>
<feature type="chain" id="PRO_5043281482" evidence="1">
    <location>
        <begin position="21"/>
        <end position="278"/>
    </location>
</feature>
<reference evidence="2" key="1">
    <citation type="submission" date="2021-10" db="EMBL/GenBank/DDBJ databases">
        <title>Collection of gut derived symbiotic bacterial strains cultured from healthy donors.</title>
        <authorList>
            <person name="Lin H."/>
            <person name="Littmann E."/>
            <person name="Kohout C."/>
            <person name="Pamer E.G."/>
        </authorList>
    </citation>
    <scope>NUCLEOTIDE SEQUENCE</scope>
    <source>
        <strain evidence="2">DFI.2.94</strain>
    </source>
</reference>
<evidence type="ECO:0000313" key="5">
    <source>
        <dbReference type="Proteomes" id="UP001210126"/>
    </source>
</evidence>
<evidence type="ECO:0000256" key="1">
    <source>
        <dbReference type="SAM" id="SignalP"/>
    </source>
</evidence>
<keyword evidence="1" id="KW-0732">Signal</keyword>
<evidence type="ECO:0000313" key="4">
    <source>
        <dbReference type="EMBL" id="WET65626.1"/>
    </source>
</evidence>
<dbReference type="EMBL" id="JAQMPJ010000001">
    <property type="protein sequence ID" value="MDB9003525.1"/>
    <property type="molecule type" value="Genomic_DNA"/>
</dbReference>
<protein>
    <submittedName>
        <fullName evidence="3">DUF5032 domain-containing protein</fullName>
    </submittedName>
</protein>
<feature type="signal peptide" evidence="1">
    <location>
        <begin position="1"/>
        <end position="20"/>
    </location>
</feature>
<dbReference type="EMBL" id="JAJCNI010000001">
    <property type="protein sequence ID" value="MCB6516413.1"/>
    <property type="molecule type" value="Genomic_DNA"/>
</dbReference>
<accession>A0AAJ1HGB2</accession>
<gene>
    <name evidence="2" type="ORF">LI194_01200</name>
    <name evidence="4" type="ORF">P2T59_06470</name>
    <name evidence="3" type="ORF">PN599_00720</name>
</gene>
<evidence type="ECO:0000313" key="3">
    <source>
        <dbReference type="EMBL" id="MDB9003525.1"/>
    </source>
</evidence>